<sequence>MHRLRMVASLAGELDTCTIPSLHARMASGELTPSELTAAYLHRIRTLDRDLRSVLRTEPRALLDAAASDERHAAGAPRSPLDGIPVLLKDNIAAGTTTAGSRALRHHQPADAALVRTLRAAGAIVLGKTNLSEWANFRSTRSTSGWSALGGQTANPHVLDRTPSGSSSGSATAAAAALAQVTIGTETDGSIVSPAGMTGVVGLKPTLGLLSTAGVIPISAAQDVPGPMARHVIDVALTLDVLRGHTPTEAPIRLAEARIGLWRQAGDDLAADAVVSEAVELLRRTGATVVEVDLPHQREIADGEFPCLLAEFRRDLNAYLAACPPLPGGPRDLAELVELNRADPVELRHFGQELFEQALVEPDRGELRGRITGLARAAVDETLAAQGLHVIISPTNDPAWPVDYAQGDDFRVSSSTPAAVAGYPNVSVPAGFAGPLPVGLSFFAGHGQDDRVLGLAAAFEQVSKARRAPRYLPHLPVNDLGAAR</sequence>
<dbReference type="EC" id="3.5.1.4" evidence="3"/>
<gene>
    <name evidence="3" type="ORF">JOF53_002736</name>
</gene>
<evidence type="ECO:0000313" key="4">
    <source>
        <dbReference type="Proteomes" id="UP001519363"/>
    </source>
</evidence>
<dbReference type="RefSeq" id="WP_086785651.1">
    <property type="nucleotide sequence ID" value="NZ_JAGIOO010000001.1"/>
</dbReference>
<proteinExistence type="predicted"/>
<dbReference type="SUPFAM" id="SSF75304">
    <property type="entry name" value="Amidase signature (AS) enzymes"/>
    <property type="match status" value="1"/>
</dbReference>
<dbReference type="PANTHER" id="PTHR42678">
    <property type="entry name" value="AMIDASE"/>
    <property type="match status" value="1"/>
</dbReference>
<feature type="region of interest" description="Disordered" evidence="1">
    <location>
        <begin position="147"/>
        <end position="170"/>
    </location>
</feature>
<protein>
    <submittedName>
        <fullName evidence="3">Amidase</fullName>
        <ecNumber evidence="3">3.5.1.4</ecNumber>
    </submittedName>
</protein>
<dbReference type="GO" id="GO:0004040">
    <property type="term" value="F:amidase activity"/>
    <property type="evidence" value="ECO:0007669"/>
    <property type="project" value="UniProtKB-EC"/>
</dbReference>
<feature type="domain" description="Amidase" evidence="2">
    <location>
        <begin position="35"/>
        <end position="453"/>
    </location>
</feature>
<dbReference type="PANTHER" id="PTHR42678:SF34">
    <property type="entry name" value="OS04G0183300 PROTEIN"/>
    <property type="match status" value="1"/>
</dbReference>
<evidence type="ECO:0000256" key="1">
    <source>
        <dbReference type="SAM" id="MobiDB-lite"/>
    </source>
</evidence>
<reference evidence="3 4" key="1">
    <citation type="submission" date="2021-03" db="EMBL/GenBank/DDBJ databases">
        <title>Sequencing the genomes of 1000 actinobacteria strains.</title>
        <authorList>
            <person name="Klenk H.-P."/>
        </authorList>
    </citation>
    <scope>NUCLEOTIDE SEQUENCE [LARGE SCALE GENOMIC DNA]</scope>
    <source>
        <strain evidence="3 4">DSM 44580</strain>
    </source>
</reference>
<dbReference type="Pfam" id="PF01425">
    <property type="entry name" value="Amidase"/>
    <property type="match status" value="1"/>
</dbReference>
<keyword evidence="3" id="KW-0378">Hydrolase</keyword>
<dbReference type="InterPro" id="IPR036928">
    <property type="entry name" value="AS_sf"/>
</dbReference>
<evidence type="ECO:0000259" key="2">
    <source>
        <dbReference type="Pfam" id="PF01425"/>
    </source>
</evidence>
<dbReference type="InterPro" id="IPR023631">
    <property type="entry name" value="Amidase_dom"/>
</dbReference>
<keyword evidence="4" id="KW-1185">Reference proteome</keyword>
<dbReference type="Proteomes" id="UP001519363">
    <property type="component" value="Unassembled WGS sequence"/>
</dbReference>
<comment type="caution">
    <text evidence="3">The sequence shown here is derived from an EMBL/GenBank/DDBJ whole genome shotgun (WGS) entry which is preliminary data.</text>
</comment>
<accession>A0ABS5ABB3</accession>
<organism evidence="3 4">
    <name type="scientific">Crossiella equi</name>
    <dbReference type="NCBI Taxonomy" id="130796"/>
    <lineage>
        <taxon>Bacteria</taxon>
        <taxon>Bacillati</taxon>
        <taxon>Actinomycetota</taxon>
        <taxon>Actinomycetes</taxon>
        <taxon>Pseudonocardiales</taxon>
        <taxon>Pseudonocardiaceae</taxon>
        <taxon>Crossiella</taxon>
    </lineage>
</organism>
<dbReference type="EMBL" id="JAGIOO010000001">
    <property type="protein sequence ID" value="MBP2473864.1"/>
    <property type="molecule type" value="Genomic_DNA"/>
</dbReference>
<dbReference type="Gene3D" id="3.90.1300.10">
    <property type="entry name" value="Amidase signature (AS) domain"/>
    <property type="match status" value="1"/>
</dbReference>
<name>A0ABS5ABB3_9PSEU</name>
<evidence type="ECO:0000313" key="3">
    <source>
        <dbReference type="EMBL" id="MBP2473864.1"/>
    </source>
</evidence>